<dbReference type="Proteomes" id="UP000077051">
    <property type="component" value="Unassembled WGS sequence"/>
</dbReference>
<dbReference type="AlphaFoldDB" id="A0A162Q9C5"/>
<sequence length="102" mass="11690">MVNFMQTFTLLLVFVQVSVGQLLVPDASNNCTAELWEFCDQFLLNGGLQCHRNAQRICYHEHQEMNDQEYCSQNATYNCRTFISRYGYACNATSCVSSNNII</sequence>
<evidence type="ECO:0000313" key="2">
    <source>
        <dbReference type="EMBL" id="OAD00020.1"/>
    </source>
</evidence>
<feature type="signal peptide" evidence="1">
    <location>
        <begin position="1"/>
        <end position="20"/>
    </location>
</feature>
<dbReference type="VEuPathDB" id="FungiDB:MUCCIDRAFT_165840"/>
<proteinExistence type="predicted"/>
<gene>
    <name evidence="2" type="ORF">MUCCIDRAFT_165840</name>
</gene>
<accession>A0A162Q9C5</accession>
<evidence type="ECO:0000256" key="1">
    <source>
        <dbReference type="SAM" id="SignalP"/>
    </source>
</evidence>
<comment type="caution">
    <text evidence="2">The sequence shown here is derived from an EMBL/GenBank/DDBJ whole genome shotgun (WGS) entry which is preliminary data.</text>
</comment>
<feature type="chain" id="PRO_5007838936" evidence="1">
    <location>
        <begin position="21"/>
        <end position="102"/>
    </location>
</feature>
<keyword evidence="3" id="KW-1185">Reference proteome</keyword>
<reference evidence="2 3" key="1">
    <citation type="submission" date="2015-06" db="EMBL/GenBank/DDBJ databases">
        <title>Expansion of signal transduction pathways in fungi by whole-genome duplication.</title>
        <authorList>
            <consortium name="DOE Joint Genome Institute"/>
            <person name="Corrochano L.M."/>
            <person name="Kuo A."/>
            <person name="Marcet-Houben M."/>
            <person name="Polaino S."/>
            <person name="Salamov A."/>
            <person name="Villalobos J.M."/>
            <person name="Alvarez M.I."/>
            <person name="Avalos J."/>
            <person name="Benito E.P."/>
            <person name="Benoit I."/>
            <person name="Burger G."/>
            <person name="Camino L.P."/>
            <person name="Canovas D."/>
            <person name="Cerda-Olmedo E."/>
            <person name="Cheng J.-F."/>
            <person name="Dominguez A."/>
            <person name="Elias M."/>
            <person name="Eslava A.P."/>
            <person name="Glaser F."/>
            <person name="Grimwood J."/>
            <person name="Gutierrez G."/>
            <person name="Heitman J."/>
            <person name="Henrissat B."/>
            <person name="Iturriaga E.A."/>
            <person name="Lang B.F."/>
            <person name="Lavin J.L."/>
            <person name="Lee S."/>
            <person name="Li W."/>
            <person name="Lindquist E."/>
            <person name="Lopez-Garcia S."/>
            <person name="Luque E.M."/>
            <person name="Marcos A.T."/>
            <person name="Martin J."/>
            <person name="Mccluskey K."/>
            <person name="Medina H.R."/>
            <person name="Miralles-Duran A."/>
            <person name="Miyazaki A."/>
            <person name="Munoz-Torres E."/>
            <person name="Oguiza J.A."/>
            <person name="Ohm R."/>
            <person name="Olmedo M."/>
            <person name="Orejas M."/>
            <person name="Ortiz-Castellanos L."/>
            <person name="Pisabarro A.G."/>
            <person name="Rodriguez-Romero J."/>
            <person name="Ruiz-Herrera J."/>
            <person name="Ruiz-Vazquez R."/>
            <person name="Sanz C."/>
            <person name="Schackwitz W."/>
            <person name="Schmutz J."/>
            <person name="Shahriari M."/>
            <person name="Shelest E."/>
            <person name="Silva-Franco F."/>
            <person name="Soanes D."/>
            <person name="Syed K."/>
            <person name="Tagua V.G."/>
            <person name="Talbot N.J."/>
            <person name="Thon M."/>
            <person name="De Vries R.P."/>
            <person name="Wiebenga A."/>
            <person name="Yadav J.S."/>
            <person name="Braun E.L."/>
            <person name="Baker S."/>
            <person name="Garre V."/>
            <person name="Horwitz B."/>
            <person name="Torres-Martinez S."/>
            <person name="Idnurm A."/>
            <person name="Herrera-Estrella A."/>
            <person name="Gabaldon T."/>
            <person name="Grigoriev I.V."/>
        </authorList>
    </citation>
    <scope>NUCLEOTIDE SEQUENCE [LARGE SCALE GENOMIC DNA]</scope>
    <source>
        <strain evidence="2 3">CBS 277.49</strain>
    </source>
</reference>
<organism evidence="2 3">
    <name type="scientific">Mucor lusitanicus CBS 277.49</name>
    <dbReference type="NCBI Taxonomy" id="747725"/>
    <lineage>
        <taxon>Eukaryota</taxon>
        <taxon>Fungi</taxon>
        <taxon>Fungi incertae sedis</taxon>
        <taxon>Mucoromycota</taxon>
        <taxon>Mucoromycotina</taxon>
        <taxon>Mucoromycetes</taxon>
        <taxon>Mucorales</taxon>
        <taxon>Mucorineae</taxon>
        <taxon>Mucoraceae</taxon>
        <taxon>Mucor</taxon>
    </lineage>
</organism>
<protein>
    <submittedName>
        <fullName evidence="2">Uncharacterized protein</fullName>
    </submittedName>
</protein>
<keyword evidence="1" id="KW-0732">Signal</keyword>
<dbReference type="EMBL" id="AMYB01000007">
    <property type="protein sequence ID" value="OAD00020.1"/>
    <property type="molecule type" value="Genomic_DNA"/>
</dbReference>
<evidence type="ECO:0000313" key="3">
    <source>
        <dbReference type="Proteomes" id="UP000077051"/>
    </source>
</evidence>
<name>A0A162Q9C5_MUCCL</name>
<dbReference type="OrthoDB" id="2212472at2759"/>